<organism evidence="5 6">
    <name type="scientific">Candidatus Kerfeldbacteria bacterium RIFCSPLOWO2_01_FULL_48_11</name>
    <dbReference type="NCBI Taxonomy" id="1798543"/>
    <lineage>
        <taxon>Bacteria</taxon>
        <taxon>Candidatus Kerfeldiibacteriota</taxon>
    </lineage>
</organism>
<evidence type="ECO:0000256" key="1">
    <source>
        <dbReference type="ARBA" id="ARBA00008361"/>
    </source>
</evidence>
<comment type="caution">
    <text evidence="5">The sequence shown here is derived from an EMBL/GenBank/DDBJ whole genome shotgun (WGS) entry which is preliminary data.</text>
</comment>
<keyword evidence="3" id="KW-0808">Transferase</keyword>
<evidence type="ECO:0000256" key="2">
    <source>
        <dbReference type="ARBA" id="ARBA00022603"/>
    </source>
</evidence>
<comment type="similarity">
    <text evidence="1">Belongs to the methyltransferase superfamily.</text>
</comment>
<name>A0A1G2B550_9BACT</name>
<dbReference type="PANTHER" id="PTHR44942:SF4">
    <property type="entry name" value="METHYLTRANSFERASE TYPE 11 DOMAIN-CONTAINING PROTEIN"/>
    <property type="match status" value="1"/>
</dbReference>
<dbReference type="SUPFAM" id="SSF53335">
    <property type="entry name" value="S-adenosyl-L-methionine-dependent methyltransferases"/>
    <property type="match status" value="1"/>
</dbReference>
<dbReference type="EMBL" id="MHKE01000014">
    <property type="protein sequence ID" value="OGY83340.1"/>
    <property type="molecule type" value="Genomic_DNA"/>
</dbReference>
<dbReference type="GO" id="GO:0008757">
    <property type="term" value="F:S-adenosylmethionine-dependent methyltransferase activity"/>
    <property type="evidence" value="ECO:0007669"/>
    <property type="project" value="InterPro"/>
</dbReference>
<evidence type="ECO:0000256" key="3">
    <source>
        <dbReference type="ARBA" id="ARBA00022679"/>
    </source>
</evidence>
<sequence>MKLKETFGKIPQHYDKSRIGYPKKLFRDIIRYAKLAKKDPILEIGIGTGLATIPFARLGNPITANDISYTLIRLAKKKLKKYRNISYVIGQFEKARLPSNRYGLMYSAQTFHWIDPGARFSKTSRLLKKGGTLALFWNAHWYDRGVGKMALKIHNKYSRAKGGKADEIIQQLFRDRRFTNGVSRQYRFTVKITRQQYIDMQTSYSWYIALSKKRKEVALAELTDKLRSYPNPMRIPMRTKFVMARKK</sequence>
<dbReference type="InterPro" id="IPR013216">
    <property type="entry name" value="Methyltransf_11"/>
</dbReference>
<dbReference type="InterPro" id="IPR051052">
    <property type="entry name" value="Diverse_substrate_MTase"/>
</dbReference>
<gene>
    <name evidence="5" type="ORF">A2898_03580</name>
</gene>
<evidence type="ECO:0000313" key="5">
    <source>
        <dbReference type="EMBL" id="OGY83340.1"/>
    </source>
</evidence>
<accession>A0A1G2B550</accession>
<dbReference type="Gene3D" id="3.40.50.150">
    <property type="entry name" value="Vaccinia Virus protein VP39"/>
    <property type="match status" value="1"/>
</dbReference>
<dbReference type="CDD" id="cd02440">
    <property type="entry name" value="AdoMet_MTases"/>
    <property type="match status" value="1"/>
</dbReference>
<dbReference type="InterPro" id="IPR029063">
    <property type="entry name" value="SAM-dependent_MTases_sf"/>
</dbReference>
<dbReference type="GO" id="GO:0032259">
    <property type="term" value="P:methylation"/>
    <property type="evidence" value="ECO:0007669"/>
    <property type="project" value="UniProtKB-KW"/>
</dbReference>
<dbReference type="Pfam" id="PF08241">
    <property type="entry name" value="Methyltransf_11"/>
    <property type="match status" value="1"/>
</dbReference>
<protein>
    <recommendedName>
        <fullName evidence="4">Methyltransferase type 11 domain-containing protein</fullName>
    </recommendedName>
</protein>
<keyword evidence="2" id="KW-0489">Methyltransferase</keyword>
<evidence type="ECO:0000259" key="4">
    <source>
        <dbReference type="Pfam" id="PF08241"/>
    </source>
</evidence>
<feature type="domain" description="Methyltransferase type 11" evidence="4">
    <location>
        <begin position="42"/>
        <end position="134"/>
    </location>
</feature>
<dbReference type="PANTHER" id="PTHR44942">
    <property type="entry name" value="METHYLTRANSF_11 DOMAIN-CONTAINING PROTEIN"/>
    <property type="match status" value="1"/>
</dbReference>
<dbReference type="Proteomes" id="UP000179164">
    <property type="component" value="Unassembled WGS sequence"/>
</dbReference>
<evidence type="ECO:0000313" key="6">
    <source>
        <dbReference type="Proteomes" id="UP000179164"/>
    </source>
</evidence>
<dbReference type="AlphaFoldDB" id="A0A1G2B550"/>
<proteinExistence type="inferred from homology"/>
<reference evidence="5 6" key="1">
    <citation type="journal article" date="2016" name="Nat. Commun.">
        <title>Thousands of microbial genomes shed light on interconnected biogeochemical processes in an aquifer system.</title>
        <authorList>
            <person name="Anantharaman K."/>
            <person name="Brown C.T."/>
            <person name="Hug L.A."/>
            <person name="Sharon I."/>
            <person name="Castelle C.J."/>
            <person name="Probst A.J."/>
            <person name="Thomas B.C."/>
            <person name="Singh A."/>
            <person name="Wilkins M.J."/>
            <person name="Karaoz U."/>
            <person name="Brodie E.L."/>
            <person name="Williams K.H."/>
            <person name="Hubbard S.S."/>
            <person name="Banfield J.F."/>
        </authorList>
    </citation>
    <scope>NUCLEOTIDE SEQUENCE [LARGE SCALE GENOMIC DNA]</scope>
</reference>
<dbReference type="STRING" id="1798543.A2898_03580"/>